<accession>A0A073IU81</accession>
<reference evidence="1 2" key="1">
    <citation type="submission" date="2014-04" db="EMBL/GenBank/DDBJ databases">
        <title>Draft Genome Sequence of Synergistes jonesii.</title>
        <authorList>
            <person name="Coil D.A."/>
            <person name="Eisen J.A."/>
            <person name="Holland-Moritz H.E."/>
        </authorList>
    </citation>
    <scope>NUCLEOTIDE SEQUENCE [LARGE SCALE GENOMIC DNA]</scope>
    <source>
        <strain evidence="1 2">78-1</strain>
    </source>
</reference>
<dbReference type="PIRSF" id="PIRSF001439">
    <property type="entry name" value="CryM"/>
    <property type="match status" value="1"/>
</dbReference>
<dbReference type="PATRIC" id="fig|2754.20.peg.504"/>
<dbReference type="EMBL" id="JMKI01000006">
    <property type="protein sequence ID" value="KEJ93135.1"/>
    <property type="molecule type" value="Genomic_DNA"/>
</dbReference>
<name>A0A073IU81_9BACT</name>
<dbReference type="InterPro" id="IPR003462">
    <property type="entry name" value="ODC_Mu_crystall"/>
</dbReference>
<dbReference type="STRING" id="2754.EH55_12570"/>
<gene>
    <name evidence="1" type="ORF">EH55_12570</name>
</gene>
<protein>
    <submittedName>
        <fullName evidence="1">Ornithine cyclodeaminase</fullName>
    </submittedName>
</protein>
<evidence type="ECO:0000313" key="2">
    <source>
        <dbReference type="Proteomes" id="UP000027665"/>
    </source>
</evidence>
<proteinExistence type="predicted"/>
<dbReference type="Gene3D" id="3.40.50.720">
    <property type="entry name" value="NAD(P)-binding Rossmann-like Domain"/>
    <property type="match status" value="1"/>
</dbReference>
<dbReference type="PANTHER" id="PTHR13812">
    <property type="entry name" value="KETIMINE REDUCTASE MU-CRYSTALLIN"/>
    <property type="match status" value="1"/>
</dbReference>
<evidence type="ECO:0000313" key="1">
    <source>
        <dbReference type="EMBL" id="KEJ93135.1"/>
    </source>
</evidence>
<dbReference type="InterPro" id="IPR036291">
    <property type="entry name" value="NAD(P)-bd_dom_sf"/>
</dbReference>
<dbReference type="SUPFAM" id="SSF51735">
    <property type="entry name" value="NAD(P)-binding Rossmann-fold domains"/>
    <property type="match status" value="1"/>
</dbReference>
<dbReference type="GeneID" id="90982799"/>
<organism evidence="1 2">
    <name type="scientific">Synergistes jonesii</name>
    <dbReference type="NCBI Taxonomy" id="2754"/>
    <lineage>
        <taxon>Bacteria</taxon>
        <taxon>Thermotogati</taxon>
        <taxon>Synergistota</taxon>
        <taxon>Synergistia</taxon>
        <taxon>Synergistales</taxon>
        <taxon>Synergistaceae</taxon>
        <taxon>Synergistes</taxon>
    </lineage>
</organism>
<comment type="caution">
    <text evidence="1">The sequence shown here is derived from an EMBL/GenBank/DDBJ whole genome shotgun (WGS) entry which is preliminary data.</text>
</comment>
<dbReference type="Pfam" id="PF02423">
    <property type="entry name" value="OCD_Mu_crystall"/>
    <property type="match status" value="1"/>
</dbReference>
<dbReference type="Gene3D" id="3.30.1780.10">
    <property type="entry name" value="ornithine cyclodeaminase, domain 1"/>
    <property type="match status" value="1"/>
</dbReference>
<dbReference type="InterPro" id="IPR023401">
    <property type="entry name" value="ODC_N"/>
</dbReference>
<sequence>MDNRIEFIYLSEPDTIKLGIMDAPGWVDVCEEVFTLLAKGDYLMGGSNHNSHGMGIIFPKESPFPNMPVAGPDRRFFAMPAYLGGRFDVCGNKWYGSNAANTKRGLPRSILTVLINDKETGAPLCHMSANLLSATRTGAIPGVAVRHLARKDSKAVAVVGCGPINKSCFRHLITQAPQVEKVFCYDLFIEKAQALAEWIKKEYGIKAEAASELPDALKDADIVTVAASRIKPLHIESSWLKKGVLLMLTGPAKGDDKLWTESKIVYDNIKLHEAYVEEAYASGDVAGYYAGVIGGPLYTLIDQGKLAKLEDSTDIGNVILGKKPGRTNDEENIVFVACGMAVFDVACGFELYQRALKQGVGQKLLLWNEPYLK</sequence>
<keyword evidence="2" id="KW-1185">Reference proteome</keyword>
<dbReference type="RefSeq" id="WP_037974480.1">
    <property type="nucleotide sequence ID" value="NZ_JMKI01000006.1"/>
</dbReference>
<dbReference type="GO" id="GO:0005737">
    <property type="term" value="C:cytoplasm"/>
    <property type="evidence" value="ECO:0007669"/>
    <property type="project" value="TreeGrafter"/>
</dbReference>
<dbReference type="eggNOG" id="COG2423">
    <property type="taxonomic scope" value="Bacteria"/>
</dbReference>
<dbReference type="AlphaFoldDB" id="A0A073IU81"/>
<dbReference type="PANTHER" id="PTHR13812:SF19">
    <property type="entry name" value="KETIMINE REDUCTASE MU-CRYSTALLIN"/>
    <property type="match status" value="1"/>
</dbReference>
<dbReference type="Proteomes" id="UP000027665">
    <property type="component" value="Unassembled WGS sequence"/>
</dbReference>
<dbReference type="OrthoDB" id="9792005at2"/>
<dbReference type="NCBIfam" id="NF004848">
    <property type="entry name" value="PRK06199.1"/>
    <property type="match status" value="1"/>
</dbReference>